<name>A0A1A7Y8I8_9TELE</name>
<dbReference type="AlphaFoldDB" id="A0A1A7Y8I8"/>
<dbReference type="EMBL" id="HADX01004555">
    <property type="protein sequence ID" value="SBP26787.1"/>
    <property type="molecule type" value="Transcribed_RNA"/>
</dbReference>
<organism evidence="2">
    <name type="scientific">Iconisemion striatum</name>
    <dbReference type="NCBI Taxonomy" id="60296"/>
    <lineage>
        <taxon>Eukaryota</taxon>
        <taxon>Metazoa</taxon>
        <taxon>Chordata</taxon>
        <taxon>Craniata</taxon>
        <taxon>Vertebrata</taxon>
        <taxon>Euteleostomi</taxon>
        <taxon>Actinopterygii</taxon>
        <taxon>Neopterygii</taxon>
        <taxon>Teleostei</taxon>
        <taxon>Neoteleostei</taxon>
        <taxon>Acanthomorphata</taxon>
        <taxon>Ovalentaria</taxon>
        <taxon>Atherinomorphae</taxon>
        <taxon>Cyprinodontiformes</taxon>
        <taxon>Nothobranchiidae</taxon>
        <taxon>Iconisemion</taxon>
    </lineage>
</organism>
<accession>A0A1A7Y8I8</accession>
<protein>
    <submittedName>
        <fullName evidence="2">Acyl-CoA synthetase family member 3</fullName>
    </submittedName>
</protein>
<feature type="region of interest" description="Disordered" evidence="1">
    <location>
        <begin position="1"/>
        <end position="57"/>
    </location>
</feature>
<feature type="non-terminal residue" evidence="2">
    <location>
        <position position="1"/>
    </location>
</feature>
<reference evidence="2" key="1">
    <citation type="submission" date="2016-05" db="EMBL/GenBank/DDBJ databases">
        <authorList>
            <person name="Lavstsen T."/>
            <person name="Jespersen J.S."/>
        </authorList>
    </citation>
    <scope>NUCLEOTIDE SEQUENCE</scope>
    <source>
        <tissue evidence="2">Brain</tissue>
    </source>
</reference>
<proteinExistence type="predicted"/>
<reference evidence="2" key="2">
    <citation type="submission" date="2016-06" db="EMBL/GenBank/DDBJ databases">
        <title>The genome of a short-lived fish provides insights into sex chromosome evolution and the genetic control of aging.</title>
        <authorList>
            <person name="Reichwald K."/>
            <person name="Felder M."/>
            <person name="Petzold A."/>
            <person name="Koch P."/>
            <person name="Groth M."/>
            <person name="Platzer M."/>
        </authorList>
    </citation>
    <scope>NUCLEOTIDE SEQUENCE</scope>
    <source>
        <tissue evidence="2">Brain</tissue>
    </source>
</reference>
<sequence>DLSRTQDLGTGAHGALHHSNWPGAGGGNAEKSDGQSQQEGPTAALLSMTDKRKLFLD</sequence>
<evidence type="ECO:0000313" key="2">
    <source>
        <dbReference type="EMBL" id="SBP26787.1"/>
    </source>
</evidence>
<evidence type="ECO:0000256" key="1">
    <source>
        <dbReference type="SAM" id="MobiDB-lite"/>
    </source>
</evidence>
<gene>
    <name evidence="2" type="primary">CR848706.1</name>
</gene>